<evidence type="ECO:0000256" key="1">
    <source>
        <dbReference type="ARBA" id="ARBA00022490"/>
    </source>
</evidence>
<dbReference type="AlphaFoldDB" id="A0AAE3H8S3"/>
<dbReference type="PANTHER" id="PTHR30008:SF0">
    <property type="entry name" value="EXODEOXYRIBONUCLEASE 7 LARGE SUBUNIT"/>
    <property type="match status" value="1"/>
</dbReference>
<accession>A0AAE3H8S3</accession>
<dbReference type="CDD" id="cd04489">
    <property type="entry name" value="ExoVII_LU_OBF"/>
    <property type="match status" value="1"/>
</dbReference>
<dbReference type="GO" id="GO:0008855">
    <property type="term" value="F:exodeoxyribonuclease VII activity"/>
    <property type="evidence" value="ECO:0007669"/>
    <property type="project" value="InterPro"/>
</dbReference>
<dbReference type="PANTHER" id="PTHR30008">
    <property type="entry name" value="EXODEOXYRIBONUCLEASE 7 LARGE SUBUNIT"/>
    <property type="match status" value="1"/>
</dbReference>
<name>A0AAE3H8S3_9EURY</name>
<proteinExistence type="inferred from homology"/>
<dbReference type="GO" id="GO:0009318">
    <property type="term" value="C:exodeoxyribonuclease VII complex"/>
    <property type="evidence" value="ECO:0007669"/>
    <property type="project" value="InterPro"/>
</dbReference>
<dbReference type="RefSeq" id="WP_256621823.1">
    <property type="nucleotide sequence ID" value="NZ_JTEO01000002.1"/>
</dbReference>
<keyword evidence="1" id="KW-0963">Cytoplasm</keyword>
<dbReference type="NCBIfam" id="TIGR00237">
    <property type="entry name" value="xseA"/>
    <property type="match status" value="1"/>
</dbReference>
<evidence type="ECO:0000259" key="6">
    <source>
        <dbReference type="Pfam" id="PF13742"/>
    </source>
</evidence>
<dbReference type="InterPro" id="IPR025824">
    <property type="entry name" value="OB-fold_nuc-bd_dom"/>
</dbReference>
<feature type="domain" description="Exonuclease VII large subunit C-terminal" evidence="5">
    <location>
        <begin position="122"/>
        <end position="334"/>
    </location>
</feature>
<evidence type="ECO:0000313" key="8">
    <source>
        <dbReference type="Proteomes" id="UP001206983"/>
    </source>
</evidence>
<dbReference type="InterPro" id="IPR020579">
    <property type="entry name" value="Exonuc_VII_lsu_C"/>
</dbReference>
<comment type="caution">
    <text evidence="7">The sequence shown here is derived from an EMBL/GenBank/DDBJ whole genome shotgun (WGS) entry which is preliminary data.</text>
</comment>
<dbReference type="GO" id="GO:0006308">
    <property type="term" value="P:DNA catabolic process"/>
    <property type="evidence" value="ECO:0007669"/>
    <property type="project" value="InterPro"/>
</dbReference>
<feature type="domain" description="OB-fold nucleic acid binding" evidence="6">
    <location>
        <begin position="4"/>
        <end position="99"/>
    </location>
</feature>
<dbReference type="GO" id="GO:0003676">
    <property type="term" value="F:nucleic acid binding"/>
    <property type="evidence" value="ECO:0007669"/>
    <property type="project" value="InterPro"/>
</dbReference>
<keyword evidence="8" id="KW-1185">Reference proteome</keyword>
<dbReference type="EMBL" id="JTEO01000002">
    <property type="protein sequence ID" value="MCQ6962070.1"/>
    <property type="molecule type" value="Genomic_DNA"/>
</dbReference>
<keyword evidence="2" id="KW-0540">Nuclease</keyword>
<evidence type="ECO:0000256" key="3">
    <source>
        <dbReference type="ARBA" id="ARBA00022801"/>
    </source>
</evidence>
<protein>
    <submittedName>
        <fullName evidence="7">Exodeoxyribonuclease VII large subunit</fullName>
    </submittedName>
</protein>
<keyword evidence="4" id="KW-0269">Exonuclease</keyword>
<dbReference type="Pfam" id="PF02601">
    <property type="entry name" value="Exonuc_VII_L"/>
    <property type="match status" value="1"/>
</dbReference>
<keyword evidence="3" id="KW-0378">Hydrolase</keyword>
<evidence type="ECO:0000256" key="4">
    <source>
        <dbReference type="ARBA" id="ARBA00022839"/>
    </source>
</evidence>
<sequence>MGIYTVSQLNEHIKQLLCQDPLLSQVWVRGEISNLTKHSSGHYYFTLKDKGSQISCVSFRSTNRSLKFEPESTMKVLIFGSLDVYTVRGQYQIHILDMRPDGIGELYKAYEQLRKKLEDEGLFDKVRKKPVPRFPQRIGIATSPTGAAVHDILHVLRRRYPVDVLLAPAIVQGEMSAPSIVKALELLNRANVDVIIVGRGGGSLEDLWSFNEESVARAIYESRVPVISAVGHETDYTIADFTADLRAPTPSAAAEMAVPDSTDLKRHISSLSQRMEKAAIRHVSDLSDRLDYLSGRIGPEKLSEFLRQNYQRVDELNVRLERHAGRVMESKRSSLGSLAGRLNAVSPLSTLERGYCIAMSIDGVRPVRSVDDVAKGESLSLKVKDGAILCSVNGITKGIVLKDKPD</sequence>
<dbReference type="Pfam" id="PF13742">
    <property type="entry name" value="tRNA_anti_2"/>
    <property type="match status" value="1"/>
</dbReference>
<evidence type="ECO:0000256" key="2">
    <source>
        <dbReference type="ARBA" id="ARBA00022722"/>
    </source>
</evidence>
<reference evidence="7 8" key="1">
    <citation type="journal article" date="2011" name="Appl. Environ. Microbiol.">
        <title>Methanogenic archaea isolated from Taiwan's Chelungpu fault.</title>
        <authorList>
            <person name="Wu S.Y."/>
            <person name="Lai M.C."/>
        </authorList>
    </citation>
    <scope>NUCLEOTIDE SEQUENCE [LARGE SCALE GENOMIC DNA]</scope>
    <source>
        <strain evidence="7 8">St545Mb</strain>
    </source>
</reference>
<evidence type="ECO:0000313" key="7">
    <source>
        <dbReference type="EMBL" id="MCQ6962070.1"/>
    </source>
</evidence>
<gene>
    <name evidence="7" type="ORF">PV02_02620</name>
</gene>
<dbReference type="InterPro" id="IPR003753">
    <property type="entry name" value="Exonuc_VII_L"/>
</dbReference>
<organism evidence="7 8">
    <name type="scientific">Methanolobus chelungpuianus</name>
    <dbReference type="NCBI Taxonomy" id="502115"/>
    <lineage>
        <taxon>Archaea</taxon>
        <taxon>Methanobacteriati</taxon>
        <taxon>Methanobacteriota</taxon>
        <taxon>Stenosarchaea group</taxon>
        <taxon>Methanomicrobia</taxon>
        <taxon>Methanosarcinales</taxon>
        <taxon>Methanosarcinaceae</taxon>
        <taxon>Methanolobus</taxon>
    </lineage>
</organism>
<evidence type="ECO:0000259" key="5">
    <source>
        <dbReference type="Pfam" id="PF02601"/>
    </source>
</evidence>
<dbReference type="Proteomes" id="UP001206983">
    <property type="component" value="Unassembled WGS sequence"/>
</dbReference>
<dbReference type="HAMAP" id="MF_00378">
    <property type="entry name" value="Exonuc_7_L"/>
    <property type="match status" value="1"/>
</dbReference>